<organism evidence="5 6">
    <name type="scientific">Rhizoctonia solani</name>
    <dbReference type="NCBI Taxonomy" id="456999"/>
    <lineage>
        <taxon>Eukaryota</taxon>
        <taxon>Fungi</taxon>
        <taxon>Dikarya</taxon>
        <taxon>Basidiomycota</taxon>
        <taxon>Agaricomycotina</taxon>
        <taxon>Agaricomycetes</taxon>
        <taxon>Cantharellales</taxon>
        <taxon>Ceratobasidiaceae</taxon>
        <taxon>Rhizoctonia</taxon>
    </lineage>
</organism>
<evidence type="ECO:0000259" key="4">
    <source>
        <dbReference type="Pfam" id="PF00501"/>
    </source>
</evidence>
<comment type="caution">
    <text evidence="5">The sequence shown here is derived from an EMBL/GenBank/DDBJ whole genome shotgun (WGS) entry which is preliminary data.</text>
</comment>
<reference evidence="5" key="1">
    <citation type="submission" date="2020-09" db="EMBL/GenBank/DDBJ databases">
        <title>Comparative genome analyses of four rice-infecting Rhizoctonia solani isolates reveal extensive enrichment of homogalacturonan modification genes.</title>
        <authorList>
            <person name="Lee D.-Y."/>
            <person name="Jeon J."/>
            <person name="Kim K.-T."/>
            <person name="Cheong K."/>
            <person name="Song H."/>
            <person name="Choi G."/>
            <person name="Ko J."/>
            <person name="Opiyo S.O."/>
            <person name="Zuo S."/>
            <person name="Madhav S."/>
            <person name="Lee Y.-H."/>
            <person name="Wang G.-L."/>
        </authorList>
    </citation>
    <scope>NUCLEOTIDE SEQUENCE</scope>
    <source>
        <strain evidence="5">AG1-IA B2</strain>
    </source>
</reference>
<dbReference type="SUPFAM" id="SSF56801">
    <property type="entry name" value="Acetyl-CoA synthetase-like"/>
    <property type="match status" value="1"/>
</dbReference>
<dbReference type="InterPro" id="IPR045851">
    <property type="entry name" value="AMP-bd_C_sf"/>
</dbReference>
<sequence>MVVRPPSPPPSCCYLEQVGGLSGVCSIVLNRPRARNALSIQMVNELADALDRVMHDRLIQVLIIRSSSDTAFCAGADLIERRTMSEEQVEAFLMNLNRLLSRLDSFPIPTIAAIDGPALGGGLELALTCDFRIAGSNVTKIGFPEVKLGIIPGAGGTQRAPRVIGLTRAKEAVFTGRMLSAQVAKEWGLVDYVSEHPSTAYDRALELAAEMAGSAPLALRAAKASISLALEVPLDAGLEHERACYEPLLSTRDRTEALDAFREKRQPVFRGTTMSPVEMLSGYRYHSLPELSGKRDPVHSRLSITRTVRVQLHEEFCRLDIDLQSVIRAAFAKVLLGYIDSTEFLFGEQRSTPNDGTSSLGLLRLSLSGCDNWVAFAQHVKQQASAYEDVSLEHVRSNLGLPPETNPLPARFIQGAFDSATPAYFDGLLALGIPRTRTDGEPYLSSEGSERVEFSFYLYQPGVSPASVIPLPSNLMSAYEEDYDSSRAHVAVDWLMHNAATRPDAIAHEIYSTNALANWFTKHGVQLEDKVAVCRARDEHFYVANAALFKCGACYVSIDPELPSERRQFIVRDSGAKFVVTTASLAPDFGDVALVPENAKVARDISEQPSDDICLAQLDSLAYLLYTSGTTGTPKGCLLNHRGLYWAIEAMCAYPRPVTNPNTDKRLALASIAFDVHISEICQTWCLGIRLVSAPRYEILADLQENLINLGITHAGMVPSMIEATLSGPDDLPLKYLVSGGEKISDSLLRKWANHPSLILANFYGPTEATIGCTSRLIRQSDRKENIGHPFPSCRAYVVDANMNIVPRGNPGELVVEGPLVGRGYHNLPEVTAKAFKKWPTLESNTYCTGDLVRMMPDDTIEIMGRIDTQIKLRGVRIESEGHPESGSDLLVSFVAFGDRQISVAERRSGHVELAHDFPPTLMEALKSVAARELAVYMRPSHIIPVIFLPLSLNMKTDTKLLAEFFRATPISTLLAVQREQKSIEFPLSPQKTGSLDTDQYSVAEIISRLSNTPLAQIRCTRSRASQAMANSHVAVSDILADPVLSSVAALKQTSSREDEESGNLLHEFDRIWRPTAEGIFRPEDIEAVLPTFPVQQGVLFQALVSPTQYVQHFHGLKWFDIIQSFGSPAPTPTRIRLRPKNLLNNSGWKTRSLGSQTPVGSQTRQAPSSIYSSGILINFFRSNAICLSYATNNSTGLGCASYALAGRDAFGWQNNAIFGVDYSVRAFFTCGRVENAVVPLVSLVPFVLSESSMCSPDVLGKSQAELTSTLAFEHTPLGNIQRWLGVQSFFETLFSCRIEGGREPYRSFEHCETKAPLTEFILSVEILATPTTNTIEVRAGFTEELQTREIERLLSSVEYHFQLLSRGESIPSPDVEAAKISRQELLAVKSEDPIDTELDLVTHDTSLISLGLTSLKAVTLSRKLKDVGIFVSPIDIIQADSINRLATKCKVLEDQTSQLGSAEQTQWFDALLQELAEGLDMTN</sequence>
<keyword evidence="2" id="KW-0456">Lyase</keyword>
<dbReference type="GO" id="GO:0005737">
    <property type="term" value="C:cytoplasm"/>
    <property type="evidence" value="ECO:0007669"/>
    <property type="project" value="TreeGrafter"/>
</dbReference>
<dbReference type="InterPro" id="IPR020845">
    <property type="entry name" value="AMP-binding_CS"/>
</dbReference>
<keyword evidence="3" id="KW-0511">Multifunctional enzyme</keyword>
<dbReference type="PANTHER" id="PTHR45527:SF1">
    <property type="entry name" value="FATTY ACID SYNTHASE"/>
    <property type="match status" value="1"/>
</dbReference>
<dbReference type="Gene3D" id="3.30.300.30">
    <property type="match status" value="1"/>
</dbReference>
<evidence type="ECO:0000256" key="1">
    <source>
        <dbReference type="ARBA" id="ARBA00005254"/>
    </source>
</evidence>
<dbReference type="GO" id="GO:0031177">
    <property type="term" value="F:phosphopantetheine binding"/>
    <property type="evidence" value="ECO:0007669"/>
    <property type="project" value="TreeGrafter"/>
</dbReference>
<dbReference type="Pfam" id="PF00501">
    <property type="entry name" value="AMP-binding"/>
    <property type="match status" value="1"/>
</dbReference>
<accession>A0A8H7IFW6</accession>
<dbReference type="PANTHER" id="PTHR45527">
    <property type="entry name" value="NONRIBOSOMAL PEPTIDE SYNTHETASE"/>
    <property type="match status" value="1"/>
</dbReference>
<dbReference type="SUPFAM" id="SSF52096">
    <property type="entry name" value="ClpP/crotonase"/>
    <property type="match status" value="1"/>
</dbReference>
<protein>
    <submittedName>
        <fullName evidence="5">Condensation domain</fullName>
    </submittedName>
</protein>
<evidence type="ECO:0000256" key="3">
    <source>
        <dbReference type="ARBA" id="ARBA00023268"/>
    </source>
</evidence>
<evidence type="ECO:0000256" key="2">
    <source>
        <dbReference type="ARBA" id="ARBA00023239"/>
    </source>
</evidence>
<dbReference type="FunFam" id="1.10.12.10:FF:000001">
    <property type="entry name" value="Probable enoyl-CoA hydratase, mitochondrial"/>
    <property type="match status" value="1"/>
</dbReference>
<dbReference type="InterPro" id="IPR014748">
    <property type="entry name" value="Enoyl-CoA_hydra_C"/>
</dbReference>
<evidence type="ECO:0000313" key="5">
    <source>
        <dbReference type="EMBL" id="KAF8758427.1"/>
    </source>
</evidence>
<dbReference type="GO" id="GO:0043041">
    <property type="term" value="P:amino acid activation for nonribosomal peptide biosynthetic process"/>
    <property type="evidence" value="ECO:0007669"/>
    <property type="project" value="TreeGrafter"/>
</dbReference>
<dbReference type="GO" id="GO:0044550">
    <property type="term" value="P:secondary metabolite biosynthetic process"/>
    <property type="evidence" value="ECO:0007669"/>
    <property type="project" value="TreeGrafter"/>
</dbReference>
<gene>
    <name evidence="5" type="ORF">RHS01_03052</name>
</gene>
<dbReference type="InterPro" id="IPR018376">
    <property type="entry name" value="Enoyl-CoA_hyd/isom_CS"/>
</dbReference>
<dbReference type="InterPro" id="IPR042099">
    <property type="entry name" value="ANL_N_sf"/>
</dbReference>
<dbReference type="Gene3D" id="3.40.50.12780">
    <property type="entry name" value="N-terminal domain of ligase-like"/>
    <property type="match status" value="1"/>
</dbReference>
<dbReference type="Gene3D" id="3.30.559.30">
    <property type="entry name" value="Nonribosomal peptide synthetase, condensation domain"/>
    <property type="match status" value="1"/>
</dbReference>
<dbReference type="InterPro" id="IPR001753">
    <property type="entry name" value="Enoyl-CoA_hydra/iso"/>
</dbReference>
<dbReference type="Pfam" id="PF00378">
    <property type="entry name" value="ECH_1"/>
    <property type="match status" value="1"/>
</dbReference>
<comment type="similarity">
    <text evidence="1">Belongs to the enoyl-CoA hydratase/isomerase family.</text>
</comment>
<name>A0A8H7IFW6_9AGAM</name>
<dbReference type="GO" id="GO:0016836">
    <property type="term" value="F:hydro-lyase activity"/>
    <property type="evidence" value="ECO:0007669"/>
    <property type="project" value="UniProtKB-ARBA"/>
</dbReference>
<proteinExistence type="inferred from homology"/>
<feature type="domain" description="AMP-dependent synthetase/ligase" evidence="4">
    <location>
        <begin position="514"/>
        <end position="826"/>
    </location>
</feature>
<dbReference type="Proteomes" id="UP000614334">
    <property type="component" value="Unassembled WGS sequence"/>
</dbReference>
<dbReference type="InterPro" id="IPR029045">
    <property type="entry name" value="ClpP/crotonase-like_dom_sf"/>
</dbReference>
<dbReference type="SUPFAM" id="SSF52777">
    <property type="entry name" value="CoA-dependent acyltransferases"/>
    <property type="match status" value="2"/>
</dbReference>
<dbReference type="EMBL" id="JACYCF010000003">
    <property type="protein sequence ID" value="KAF8758427.1"/>
    <property type="molecule type" value="Genomic_DNA"/>
</dbReference>
<dbReference type="Gene3D" id="1.10.12.10">
    <property type="entry name" value="Lyase 2-enoyl-coa Hydratase, Chain A, domain 2"/>
    <property type="match status" value="1"/>
</dbReference>
<dbReference type="InterPro" id="IPR000873">
    <property type="entry name" value="AMP-dep_synth/lig_dom"/>
</dbReference>
<evidence type="ECO:0000313" key="6">
    <source>
        <dbReference type="Proteomes" id="UP000614334"/>
    </source>
</evidence>
<dbReference type="PROSITE" id="PS00166">
    <property type="entry name" value="ENOYL_COA_HYDRATASE"/>
    <property type="match status" value="1"/>
</dbReference>
<dbReference type="FunFam" id="3.90.226.10:FF:000009">
    <property type="entry name" value="Carnitinyl-CoA dehydratase"/>
    <property type="match status" value="1"/>
</dbReference>
<dbReference type="CDD" id="cd06558">
    <property type="entry name" value="crotonase-like"/>
    <property type="match status" value="1"/>
</dbReference>
<dbReference type="Gene3D" id="3.90.226.10">
    <property type="entry name" value="2-enoyl-CoA Hydratase, Chain A, domain 1"/>
    <property type="match status" value="1"/>
</dbReference>
<dbReference type="PROSITE" id="PS00455">
    <property type="entry name" value="AMP_BINDING"/>
    <property type="match status" value="1"/>
</dbReference>